<sequence>MEQGHPFTSNDEDLATFQTQFEQRARIIIDSEISTGQDDTRVSRSVAPEVMTIMAGVAGYSKIAQQRIIDNIPMTIDTKLLKEFGERVQPMLVKQLGLLRSGGDLDVAILMVENAELASQRQKLLGQQDTLLEIRKDVIKFGI</sequence>
<feature type="domain" description="GED" evidence="1">
    <location>
        <begin position="50"/>
        <end position="143"/>
    </location>
</feature>
<comment type="caution">
    <text evidence="2">The sequence shown here is derived from an EMBL/GenBank/DDBJ whole genome shotgun (WGS) entry which is preliminary data.</text>
</comment>
<reference evidence="2 3" key="1">
    <citation type="journal article" date="2018" name="New Phytol.">
        <title>Phylogenomics of Endogonaceae and evolution of mycorrhizas within Mucoromycota.</title>
        <authorList>
            <person name="Chang Y."/>
            <person name="Desiro A."/>
            <person name="Na H."/>
            <person name="Sandor L."/>
            <person name="Lipzen A."/>
            <person name="Clum A."/>
            <person name="Barry K."/>
            <person name="Grigoriev I.V."/>
            <person name="Martin F.M."/>
            <person name="Stajich J.E."/>
            <person name="Smith M.E."/>
            <person name="Bonito G."/>
            <person name="Spatafora J.W."/>
        </authorList>
    </citation>
    <scope>NUCLEOTIDE SEQUENCE [LARGE SCALE GENOMIC DNA]</scope>
    <source>
        <strain evidence="2 3">AD002</strain>
    </source>
</reference>
<dbReference type="InterPro" id="IPR003130">
    <property type="entry name" value="GED"/>
</dbReference>
<dbReference type="EMBL" id="RBNJ01005547">
    <property type="protein sequence ID" value="RUS29152.1"/>
    <property type="molecule type" value="Genomic_DNA"/>
</dbReference>
<dbReference type="Gene3D" id="1.20.120.1240">
    <property type="entry name" value="Dynamin, middle domain"/>
    <property type="match status" value="1"/>
</dbReference>
<accession>A0A433QH81</accession>
<gene>
    <name evidence="2" type="ORF">BC938DRAFT_480987</name>
</gene>
<dbReference type="Proteomes" id="UP000274822">
    <property type="component" value="Unassembled WGS sequence"/>
</dbReference>
<name>A0A433QH81_9FUNG</name>
<dbReference type="GO" id="GO:0005525">
    <property type="term" value="F:GTP binding"/>
    <property type="evidence" value="ECO:0007669"/>
    <property type="project" value="InterPro"/>
</dbReference>
<dbReference type="Pfam" id="PF02212">
    <property type="entry name" value="GED"/>
    <property type="match status" value="1"/>
</dbReference>
<evidence type="ECO:0000259" key="1">
    <source>
        <dbReference type="PROSITE" id="PS51388"/>
    </source>
</evidence>
<keyword evidence="3" id="KW-1185">Reference proteome</keyword>
<dbReference type="InterPro" id="IPR020850">
    <property type="entry name" value="GED_dom"/>
</dbReference>
<evidence type="ECO:0000313" key="2">
    <source>
        <dbReference type="EMBL" id="RUS29152.1"/>
    </source>
</evidence>
<organism evidence="2 3">
    <name type="scientific">Jimgerdemannia flammicorona</name>
    <dbReference type="NCBI Taxonomy" id="994334"/>
    <lineage>
        <taxon>Eukaryota</taxon>
        <taxon>Fungi</taxon>
        <taxon>Fungi incertae sedis</taxon>
        <taxon>Mucoromycota</taxon>
        <taxon>Mucoromycotina</taxon>
        <taxon>Endogonomycetes</taxon>
        <taxon>Endogonales</taxon>
        <taxon>Endogonaceae</taxon>
        <taxon>Jimgerdemannia</taxon>
    </lineage>
</organism>
<dbReference type="GO" id="GO:0003924">
    <property type="term" value="F:GTPase activity"/>
    <property type="evidence" value="ECO:0007669"/>
    <property type="project" value="InterPro"/>
</dbReference>
<dbReference type="PROSITE" id="PS51388">
    <property type="entry name" value="GED"/>
    <property type="match status" value="1"/>
</dbReference>
<evidence type="ECO:0000313" key="3">
    <source>
        <dbReference type="Proteomes" id="UP000274822"/>
    </source>
</evidence>
<protein>
    <recommendedName>
        <fullName evidence="1">GED domain-containing protein</fullName>
    </recommendedName>
</protein>
<dbReference type="AlphaFoldDB" id="A0A433QH81"/>
<proteinExistence type="predicted"/>